<sequence length="873" mass="91905">MWSPSPFVGRGAQLDKVRALLTHGTARGVVIVGAPGVGKTRLAAEVIAELDPARFTVVRAQATLAASALPYGAFAHLLPPGPGAGGRADGHGWAVDALLARSGRNTLVVAVDDAHRLDPASAALVADVVARGARLLATVRGGEEVPAHVRRLWRNGLVPSLELGPLSETETARMLAHSVRGQVEAATARRLWRITEGNPLFLRELVLAGALTESRGVWRQKGGLPVVPRLYELIGGRIGEVDEEERAALELVAFSEPVGLDIVMGLTSPAAVRRVVDREIVMVVVDRRRRLARLAHPLYGEVIRARTGGLRARNRLRALAEATEATGLRRRDDVLRVAVWRLQSDSVTDAAPMVAACRLAWAAHDVDLAIRLGRAAVDIGGGVDAAVTLGAVLHFADRPGESEAALRRAADEAVTDRERALVAAALARVLHGGLGRAADAYRVLDAAEAAITAPEWRQELLAVKASCEVLSGRIEPSLALTARVRAMGPPVPRVSARLSAVEGNAFAWSGRTERATAVVNAALATVRDWRDEIPDALPWLGLARLTARVVAGDLGEAEELADAGYHALGESGTWDTGVTVLAAVRGQICRMRGEVGAAIRWCRDAVARFGDAPAGFAGLCFGELAHALALVGDVPAAEEALAEAERRALPTYLAPDFPAVSARAWVHAARGDVDRAVEVAVEGAARARANGLAAFEMFALHDVVRLGAAGRAADRLAVLARQVDGVLAPMCARHAAAAGDGARLDAVSAEYERLGLTLWAAEAAAQAAAAHESAGRAQAARAASTRAWRTARRCQGARTPALAAMATPEVTARQRQIIQLVVAGSSNREIAERLGLSVRTVENHLLRAYERLGVGDRAELADLFGPPGHGGVT</sequence>
<dbReference type="SUPFAM" id="SSF46894">
    <property type="entry name" value="C-terminal effector domain of the bipartite response regulators"/>
    <property type="match status" value="1"/>
</dbReference>
<comment type="caution">
    <text evidence="4">The sequence shown here is derived from an EMBL/GenBank/DDBJ whole genome shotgun (WGS) entry which is preliminary data.</text>
</comment>
<reference evidence="5" key="1">
    <citation type="journal article" date="2019" name="Int. J. Syst. Evol. Microbiol.">
        <title>The Global Catalogue of Microorganisms (GCM) 10K type strain sequencing project: providing services to taxonomists for standard genome sequencing and annotation.</title>
        <authorList>
            <consortium name="The Broad Institute Genomics Platform"/>
            <consortium name="The Broad Institute Genome Sequencing Center for Infectious Disease"/>
            <person name="Wu L."/>
            <person name="Ma J."/>
        </authorList>
    </citation>
    <scope>NUCLEOTIDE SEQUENCE [LARGE SCALE GENOMIC DNA]</scope>
    <source>
        <strain evidence="5">JCM 17938</strain>
    </source>
</reference>
<dbReference type="PROSITE" id="PS00622">
    <property type="entry name" value="HTH_LUXR_1"/>
    <property type="match status" value="1"/>
</dbReference>
<dbReference type="Pfam" id="PF13191">
    <property type="entry name" value="AAA_16"/>
    <property type="match status" value="1"/>
</dbReference>
<dbReference type="SMART" id="SM00421">
    <property type="entry name" value="HTH_LUXR"/>
    <property type="match status" value="1"/>
</dbReference>
<dbReference type="PRINTS" id="PR00038">
    <property type="entry name" value="HTHLUXR"/>
</dbReference>
<evidence type="ECO:0000313" key="5">
    <source>
        <dbReference type="Proteomes" id="UP001500212"/>
    </source>
</evidence>
<dbReference type="Gene3D" id="3.40.50.300">
    <property type="entry name" value="P-loop containing nucleotide triphosphate hydrolases"/>
    <property type="match status" value="1"/>
</dbReference>
<proteinExistence type="predicted"/>
<dbReference type="Proteomes" id="UP001500212">
    <property type="component" value="Unassembled WGS sequence"/>
</dbReference>
<evidence type="ECO:0000259" key="3">
    <source>
        <dbReference type="PROSITE" id="PS50043"/>
    </source>
</evidence>
<dbReference type="PROSITE" id="PS50043">
    <property type="entry name" value="HTH_LUXR_2"/>
    <property type="match status" value="1"/>
</dbReference>
<dbReference type="InterPro" id="IPR016032">
    <property type="entry name" value="Sig_transdc_resp-reg_C-effctor"/>
</dbReference>
<accession>A0ABP8TC40</accession>
<name>A0ABP8TC40_9ACTN</name>
<dbReference type="EMBL" id="BAABHJ010000003">
    <property type="protein sequence ID" value="GAA4604045.1"/>
    <property type="molecule type" value="Genomic_DNA"/>
</dbReference>
<keyword evidence="1" id="KW-0547">Nucleotide-binding</keyword>
<feature type="domain" description="HTH luxR-type" evidence="3">
    <location>
        <begin position="803"/>
        <end position="868"/>
    </location>
</feature>
<dbReference type="Gene3D" id="1.10.10.10">
    <property type="entry name" value="Winged helix-like DNA-binding domain superfamily/Winged helix DNA-binding domain"/>
    <property type="match status" value="1"/>
</dbReference>
<dbReference type="CDD" id="cd06170">
    <property type="entry name" value="LuxR_C_like"/>
    <property type="match status" value="1"/>
</dbReference>
<dbReference type="InterPro" id="IPR027417">
    <property type="entry name" value="P-loop_NTPase"/>
</dbReference>
<dbReference type="InterPro" id="IPR003593">
    <property type="entry name" value="AAA+_ATPase"/>
</dbReference>
<dbReference type="InterPro" id="IPR036388">
    <property type="entry name" value="WH-like_DNA-bd_sf"/>
</dbReference>
<dbReference type="InterPro" id="IPR000792">
    <property type="entry name" value="Tscrpt_reg_LuxR_C"/>
</dbReference>
<evidence type="ECO:0000313" key="4">
    <source>
        <dbReference type="EMBL" id="GAA4604045.1"/>
    </source>
</evidence>
<organism evidence="4 5">
    <name type="scientific">Actinoallomurus liliacearum</name>
    <dbReference type="NCBI Taxonomy" id="1080073"/>
    <lineage>
        <taxon>Bacteria</taxon>
        <taxon>Bacillati</taxon>
        <taxon>Actinomycetota</taxon>
        <taxon>Actinomycetes</taxon>
        <taxon>Streptosporangiales</taxon>
        <taxon>Thermomonosporaceae</taxon>
        <taxon>Actinoallomurus</taxon>
    </lineage>
</organism>
<dbReference type="RefSeq" id="WP_345350026.1">
    <property type="nucleotide sequence ID" value="NZ_BAABHJ010000003.1"/>
</dbReference>
<dbReference type="PANTHER" id="PTHR16305">
    <property type="entry name" value="TESTICULAR SOLUBLE ADENYLYL CYCLASE"/>
    <property type="match status" value="1"/>
</dbReference>
<gene>
    <name evidence="4" type="ORF">GCM10023195_13680</name>
</gene>
<dbReference type="Pfam" id="PF00196">
    <property type="entry name" value="GerE"/>
    <property type="match status" value="1"/>
</dbReference>
<protein>
    <submittedName>
        <fullName evidence="4">LuxR C-terminal-related transcriptional regulator</fullName>
    </submittedName>
</protein>
<evidence type="ECO:0000256" key="1">
    <source>
        <dbReference type="ARBA" id="ARBA00022741"/>
    </source>
</evidence>
<evidence type="ECO:0000256" key="2">
    <source>
        <dbReference type="ARBA" id="ARBA00022840"/>
    </source>
</evidence>
<dbReference type="SMART" id="SM00382">
    <property type="entry name" value="AAA"/>
    <property type="match status" value="1"/>
</dbReference>
<keyword evidence="2" id="KW-0067">ATP-binding</keyword>
<keyword evidence="5" id="KW-1185">Reference proteome</keyword>
<dbReference type="PANTHER" id="PTHR16305:SF35">
    <property type="entry name" value="TRANSCRIPTIONAL ACTIVATOR DOMAIN"/>
    <property type="match status" value="1"/>
</dbReference>
<dbReference type="InterPro" id="IPR041664">
    <property type="entry name" value="AAA_16"/>
</dbReference>
<dbReference type="SUPFAM" id="SSF52540">
    <property type="entry name" value="P-loop containing nucleoside triphosphate hydrolases"/>
    <property type="match status" value="1"/>
</dbReference>